<dbReference type="SUPFAM" id="SSF57845">
    <property type="entry name" value="B-box zinc-binding domain"/>
    <property type="match status" value="2"/>
</dbReference>
<evidence type="ECO:0000259" key="12">
    <source>
        <dbReference type="PROSITE" id="PS50188"/>
    </source>
</evidence>
<dbReference type="PROSITE" id="PS50119">
    <property type="entry name" value="ZF_BBOX"/>
    <property type="match status" value="2"/>
</dbReference>
<sequence length="897" mass="101268">MASKFEGSCVLCHDICKDPFTLACKHTFCSGCLRSNWTDKDISECPVCKKRSSKEIPPLLFAMESESERVLPGSGSEAESAPVCGTHSQKVAFFCLDDRQLLCSDCRDSETHSNHTVQPTGEAAEERKKSLRDSLKPVKKKLRVIHQVKGSCDQTAEHIKVQAENTERRIKEEFQRLRQFLEEEEEARLTALREEEEQKSRLMKEKIGALNREITALSDIVRATEKELKAKDVSFLQSCEAAAERVQQQPLPEDPQLQPGALIDVTQHLGNLSFNVWSKMKEVVSYSPVILDPNTAHPQLIVSEDLNSVRQIEEKQELPENPERIDHFISAIGSKAFDSGRHSWEVEVGDNNAFVLGVLSESNDRKGVIWPGLWKLMFCGGEYKILSPSDTGTDVSVMKNPKRIRLVLDCDGGELSYYDAQTNAHIYTFKETFTDRMFPYISTWSNVPIKIAAQAVSVAHIFCSGCLRSNWADKDIPECPVCKRRSSKEVGPVFAMESESERVLPGSGSEDESAPVCSIHSQKVAFFCVDDQQLLCSHCRDSETHSNHTVQPTGEAAEERKKSLRDSLKPVKKKLKFIRQVIGNCDQTAEHIKVQAENTERSIKEKFQRLRQFLEEEEEARLTALREEEEQKSRLMKEKIGALNRETIALSDIVRATEKELRAKDVSFLQSCEAAVERVQQQPLPEDPQLQPGTLIDVTQHLGNLSFNVWSKMKEVVSYSPVILDPNTAHPQLIVSEDLNSVREIEEKQELPENPERIDHFVSVIGSKAFDSGRHSWEVEVGDNNAFVLGVLRESNERKGVIWPGLWRLMFCNGEYNILSPSDTGTHLSVMKNPKRIRLVLDCDGGELSYYDAQTNAHIYTFKETFKDRMFPYISTWSNVPIKVAAQAVSVAVETPP</sequence>
<evidence type="ECO:0000313" key="13">
    <source>
        <dbReference type="EMBL" id="CAG5927309.1"/>
    </source>
</evidence>
<feature type="domain" description="B box-type" evidence="11">
    <location>
        <begin position="79"/>
        <end position="120"/>
    </location>
</feature>
<dbReference type="InterPro" id="IPR001841">
    <property type="entry name" value="Znf_RING"/>
</dbReference>
<feature type="region of interest" description="Disordered" evidence="9">
    <location>
        <begin position="543"/>
        <end position="565"/>
    </location>
</feature>
<dbReference type="InterPro" id="IPR017907">
    <property type="entry name" value="Znf_RING_CS"/>
</dbReference>
<reference evidence="13" key="1">
    <citation type="submission" date="2021-05" db="EMBL/GenBank/DDBJ databases">
        <authorList>
            <person name="Tigano A."/>
        </authorList>
    </citation>
    <scope>NUCLEOTIDE SEQUENCE</scope>
</reference>
<dbReference type="Pfam" id="PF00097">
    <property type="entry name" value="zf-C3HC4"/>
    <property type="match status" value="1"/>
</dbReference>
<dbReference type="CDD" id="cd12893">
    <property type="entry name" value="SPRY_PRY_TRIM35"/>
    <property type="match status" value="2"/>
</dbReference>
<dbReference type="PROSITE" id="PS50188">
    <property type="entry name" value="B302_SPRY"/>
    <property type="match status" value="2"/>
</dbReference>
<feature type="domain" description="B30.2/SPRY" evidence="12">
    <location>
        <begin position="702"/>
        <end position="891"/>
    </location>
</feature>
<dbReference type="InterPro" id="IPR000315">
    <property type="entry name" value="Znf_B-box"/>
</dbReference>
<evidence type="ECO:0000256" key="4">
    <source>
        <dbReference type="ARBA" id="ARBA00022723"/>
    </source>
</evidence>
<dbReference type="Pfam" id="PF13765">
    <property type="entry name" value="PRY"/>
    <property type="match status" value="2"/>
</dbReference>
<gene>
    <name evidence="13" type="ORF">MMEN_LOCUS11220</name>
</gene>
<dbReference type="SUPFAM" id="SSF57850">
    <property type="entry name" value="RING/U-box"/>
    <property type="match status" value="1"/>
</dbReference>
<evidence type="ECO:0000313" key="14">
    <source>
        <dbReference type="Proteomes" id="UP000677803"/>
    </source>
</evidence>
<comment type="subcellular location">
    <subcellularLocation>
        <location evidence="1">Cytoplasm</location>
    </subcellularLocation>
</comment>
<dbReference type="SMART" id="SM00184">
    <property type="entry name" value="RING"/>
    <property type="match status" value="1"/>
</dbReference>
<evidence type="ECO:0000259" key="10">
    <source>
        <dbReference type="PROSITE" id="PS50089"/>
    </source>
</evidence>
<dbReference type="PANTHER" id="PTHR24103">
    <property type="entry name" value="E3 UBIQUITIN-PROTEIN LIGASE TRIM"/>
    <property type="match status" value="1"/>
</dbReference>
<dbReference type="InterPro" id="IPR003879">
    <property type="entry name" value="Butyrophylin_SPRY"/>
</dbReference>
<dbReference type="InterPro" id="IPR001870">
    <property type="entry name" value="B30.2/SPRY"/>
</dbReference>
<evidence type="ECO:0000256" key="3">
    <source>
        <dbReference type="ARBA" id="ARBA00022490"/>
    </source>
</evidence>
<feature type="region of interest" description="Disordered" evidence="9">
    <location>
        <begin position="109"/>
        <end position="132"/>
    </location>
</feature>
<keyword evidence="4" id="KW-0479">Metal-binding</keyword>
<protein>
    <submittedName>
        <fullName evidence="13">(Atlantic silverside) hypothetical protein</fullName>
    </submittedName>
</protein>
<dbReference type="PROSITE" id="PS00518">
    <property type="entry name" value="ZF_RING_1"/>
    <property type="match status" value="1"/>
</dbReference>
<evidence type="ECO:0000256" key="6">
    <source>
        <dbReference type="ARBA" id="ARBA00022833"/>
    </source>
</evidence>
<keyword evidence="8" id="KW-0175">Coiled coil</keyword>
<dbReference type="SMART" id="SM00589">
    <property type="entry name" value="PRY"/>
    <property type="match status" value="2"/>
</dbReference>
<dbReference type="Gene3D" id="3.30.160.60">
    <property type="entry name" value="Classic Zinc Finger"/>
    <property type="match status" value="2"/>
</dbReference>
<dbReference type="AlphaFoldDB" id="A0A8S4B5N8"/>
<dbReference type="SMART" id="SM00449">
    <property type="entry name" value="SPRY"/>
    <property type="match status" value="2"/>
</dbReference>
<feature type="domain" description="B30.2/SPRY" evidence="12">
    <location>
        <begin position="269"/>
        <end position="458"/>
    </location>
</feature>
<dbReference type="GO" id="GO:0005737">
    <property type="term" value="C:cytoplasm"/>
    <property type="evidence" value="ECO:0007669"/>
    <property type="project" value="UniProtKB-SubCell"/>
</dbReference>
<dbReference type="InterPro" id="IPR018957">
    <property type="entry name" value="Znf_C3HC4_RING-type"/>
</dbReference>
<evidence type="ECO:0000256" key="2">
    <source>
        <dbReference type="ARBA" id="ARBA00008518"/>
    </source>
</evidence>
<proteinExistence type="inferred from homology"/>
<dbReference type="InterPro" id="IPR003877">
    <property type="entry name" value="SPRY_dom"/>
</dbReference>
<feature type="coiled-coil region" evidence="8">
    <location>
        <begin position="596"/>
        <end position="646"/>
    </location>
</feature>
<evidence type="ECO:0000256" key="1">
    <source>
        <dbReference type="ARBA" id="ARBA00004496"/>
    </source>
</evidence>
<dbReference type="OrthoDB" id="6105938at2759"/>
<dbReference type="SUPFAM" id="SSF49899">
    <property type="entry name" value="Concanavalin A-like lectins/glucanases"/>
    <property type="match status" value="2"/>
</dbReference>
<organism evidence="13 14">
    <name type="scientific">Menidia menidia</name>
    <name type="common">Atlantic silverside</name>
    <dbReference type="NCBI Taxonomy" id="238744"/>
    <lineage>
        <taxon>Eukaryota</taxon>
        <taxon>Metazoa</taxon>
        <taxon>Chordata</taxon>
        <taxon>Craniata</taxon>
        <taxon>Vertebrata</taxon>
        <taxon>Euteleostomi</taxon>
        <taxon>Actinopterygii</taxon>
        <taxon>Neopterygii</taxon>
        <taxon>Teleostei</taxon>
        <taxon>Neoteleostei</taxon>
        <taxon>Acanthomorphata</taxon>
        <taxon>Ovalentaria</taxon>
        <taxon>Atherinomorphae</taxon>
        <taxon>Atheriniformes</taxon>
        <taxon>Atherinopsidae</taxon>
        <taxon>Menidiinae</taxon>
        <taxon>Menidia</taxon>
    </lineage>
</organism>
<keyword evidence="3" id="KW-0963">Cytoplasm</keyword>
<evidence type="ECO:0000256" key="5">
    <source>
        <dbReference type="ARBA" id="ARBA00022771"/>
    </source>
</evidence>
<dbReference type="InterPro" id="IPR013320">
    <property type="entry name" value="ConA-like_dom_sf"/>
</dbReference>
<dbReference type="GO" id="GO:0008270">
    <property type="term" value="F:zinc ion binding"/>
    <property type="evidence" value="ECO:0007669"/>
    <property type="project" value="UniProtKB-KW"/>
</dbReference>
<dbReference type="InterPro" id="IPR050143">
    <property type="entry name" value="TRIM/RBCC"/>
</dbReference>
<dbReference type="Gene3D" id="2.60.120.920">
    <property type="match status" value="2"/>
</dbReference>
<dbReference type="SMART" id="SM00336">
    <property type="entry name" value="BBOX"/>
    <property type="match status" value="2"/>
</dbReference>
<keyword evidence="14" id="KW-1185">Reference proteome</keyword>
<dbReference type="PRINTS" id="PR01407">
    <property type="entry name" value="BUTYPHLNCDUF"/>
</dbReference>
<keyword evidence="5 7" id="KW-0863">Zinc-finger</keyword>
<evidence type="ECO:0000256" key="9">
    <source>
        <dbReference type="SAM" id="MobiDB-lite"/>
    </source>
</evidence>
<feature type="coiled-coil region" evidence="8">
    <location>
        <begin position="156"/>
        <end position="213"/>
    </location>
</feature>
<accession>A0A8S4B5N8</accession>
<keyword evidence="6" id="KW-0862">Zinc</keyword>
<dbReference type="InterPro" id="IPR013083">
    <property type="entry name" value="Znf_RING/FYVE/PHD"/>
</dbReference>
<dbReference type="Pfam" id="PF00643">
    <property type="entry name" value="zf-B_box"/>
    <property type="match status" value="2"/>
</dbReference>
<evidence type="ECO:0000256" key="8">
    <source>
        <dbReference type="SAM" id="Coils"/>
    </source>
</evidence>
<dbReference type="Pfam" id="PF00622">
    <property type="entry name" value="SPRY"/>
    <property type="match status" value="2"/>
</dbReference>
<evidence type="ECO:0000259" key="11">
    <source>
        <dbReference type="PROSITE" id="PS50119"/>
    </source>
</evidence>
<dbReference type="InterPro" id="IPR043136">
    <property type="entry name" value="B30.2/SPRY_sf"/>
</dbReference>
<dbReference type="Proteomes" id="UP000677803">
    <property type="component" value="Unassembled WGS sequence"/>
</dbReference>
<feature type="domain" description="B box-type" evidence="11">
    <location>
        <begin position="512"/>
        <end position="553"/>
    </location>
</feature>
<dbReference type="EMBL" id="CAJRST010011113">
    <property type="protein sequence ID" value="CAG5927309.1"/>
    <property type="molecule type" value="Genomic_DNA"/>
</dbReference>
<comment type="similarity">
    <text evidence="2">Belongs to the TRIM/RBCC family.</text>
</comment>
<dbReference type="Gene3D" id="3.30.40.10">
    <property type="entry name" value="Zinc/RING finger domain, C3HC4 (zinc finger)"/>
    <property type="match status" value="2"/>
</dbReference>
<name>A0A8S4B5N8_9TELE</name>
<feature type="domain" description="RING-type" evidence="10">
    <location>
        <begin position="9"/>
        <end position="49"/>
    </location>
</feature>
<evidence type="ECO:0000256" key="7">
    <source>
        <dbReference type="PROSITE-ProRule" id="PRU00024"/>
    </source>
</evidence>
<dbReference type="InterPro" id="IPR006574">
    <property type="entry name" value="PRY"/>
</dbReference>
<dbReference type="PROSITE" id="PS50089">
    <property type="entry name" value="ZF_RING_2"/>
    <property type="match status" value="1"/>
</dbReference>
<comment type="caution">
    <text evidence="13">The sequence shown here is derived from an EMBL/GenBank/DDBJ whole genome shotgun (WGS) entry which is preliminary data.</text>
</comment>